<dbReference type="SMART" id="SM00298">
    <property type="entry name" value="CHROMO"/>
    <property type="match status" value="1"/>
</dbReference>
<gene>
    <name evidence="5" type="ORF">MCOR_34042</name>
</gene>
<dbReference type="GO" id="GO:0003676">
    <property type="term" value="F:nucleic acid binding"/>
    <property type="evidence" value="ECO:0007669"/>
    <property type="project" value="InterPro"/>
</dbReference>
<accession>A0A6J8CY22</accession>
<dbReference type="InterPro" id="IPR001584">
    <property type="entry name" value="Integrase_cat-core"/>
</dbReference>
<dbReference type="SUPFAM" id="SSF56672">
    <property type="entry name" value="DNA/RNA polymerases"/>
    <property type="match status" value="1"/>
</dbReference>
<dbReference type="InterPro" id="IPR050951">
    <property type="entry name" value="Retrovirus_Pol_polyprotein"/>
</dbReference>
<dbReference type="PANTHER" id="PTHR37984">
    <property type="entry name" value="PROTEIN CBG26694"/>
    <property type="match status" value="1"/>
</dbReference>
<keyword evidence="1" id="KW-0511">Multifunctional enzyme</keyword>
<dbReference type="AlphaFoldDB" id="A0A6J8CY22"/>
<dbReference type="InterPro" id="IPR023780">
    <property type="entry name" value="Chromo_domain"/>
</dbReference>
<dbReference type="Pfam" id="PF00385">
    <property type="entry name" value="Chromo"/>
    <property type="match status" value="1"/>
</dbReference>
<dbReference type="SUPFAM" id="SSF53098">
    <property type="entry name" value="Ribonuclease H-like"/>
    <property type="match status" value="1"/>
</dbReference>
<dbReference type="InterPro" id="IPR043502">
    <property type="entry name" value="DNA/RNA_pol_sf"/>
</dbReference>
<proteinExistence type="predicted"/>
<dbReference type="PANTHER" id="PTHR37984:SF5">
    <property type="entry name" value="PROTEIN NYNRIN-LIKE"/>
    <property type="match status" value="1"/>
</dbReference>
<dbReference type="InterPro" id="IPR016197">
    <property type="entry name" value="Chromo-like_dom_sf"/>
</dbReference>
<dbReference type="CDD" id="cd00024">
    <property type="entry name" value="CD_CSD"/>
    <property type="match status" value="1"/>
</dbReference>
<dbReference type="InterPro" id="IPR012337">
    <property type="entry name" value="RNaseH-like_sf"/>
</dbReference>
<evidence type="ECO:0008006" key="7">
    <source>
        <dbReference type="Google" id="ProtNLM"/>
    </source>
</evidence>
<dbReference type="SUPFAM" id="SSF54160">
    <property type="entry name" value="Chromo domain-like"/>
    <property type="match status" value="1"/>
</dbReference>
<dbReference type="Pfam" id="PF17919">
    <property type="entry name" value="RT_RNaseH_2"/>
    <property type="match status" value="1"/>
</dbReference>
<dbReference type="InterPro" id="IPR036397">
    <property type="entry name" value="RNaseH_sf"/>
</dbReference>
<evidence type="ECO:0000313" key="6">
    <source>
        <dbReference type="Proteomes" id="UP000507470"/>
    </source>
</evidence>
<feature type="domain" description="Integrase catalytic" evidence="4">
    <location>
        <begin position="112"/>
        <end position="293"/>
    </location>
</feature>
<dbReference type="InterPro" id="IPR041577">
    <property type="entry name" value="RT_RNaseH_2"/>
</dbReference>
<sequence length="552" mass="63565">MSKSFDKLKDALCSPPVLAYPDLSKPFILTTDASGTAIGYILGQFDSEGYDYEICFRRGSKNTNADCLSRREYPHTDNNLPEPEDSIPSIDVNQISTSEPNNSEPVEITFFFTENPPIQRPILAAIDTPTEFNITTENIGDAQKIVLILKTCTHIFQMTHYLKRKKRADKVKHDFQQYCLLDGVLYHFFQPRSRGYGTCHSLVTDRGQGFASKLVAAINQIYNVKHSFSSSYHPQTNSVAERTNKTIIQCMRTLVHENQLNWPELLPGILMAFRMTPSASLEFSPFYLVFGKEMNLPLDTNLIPKPDINKNLVHHIKNVLDNLKIARTLATENLKHAQEYQKLHYDKNTELPTFEIQDQVLLYSPKVPVGLSSKLHRKFEGPFYIARKGLNHTNKLRRCSNNKELKSMINANRLKLYHPPDHRRDLGAPDDDVPRQDPMRIVPPNFVQPPQNDQQIDRNPQVNDQDNNVADAGVQDDPSQDIDQNKTYEINRILKSRKNKGKPEFLIKWAGYTEKTWEPEEHIPTEIIRQFYATRTQKGTRRRRPVKNAFFQ</sequence>
<dbReference type="EMBL" id="CACVKT020006094">
    <property type="protein sequence ID" value="CAC5399810.1"/>
    <property type="molecule type" value="Genomic_DNA"/>
</dbReference>
<feature type="domain" description="Chromo" evidence="3">
    <location>
        <begin position="488"/>
        <end position="543"/>
    </location>
</feature>
<name>A0A6J8CY22_MYTCO</name>
<dbReference type="GO" id="GO:0015074">
    <property type="term" value="P:DNA integration"/>
    <property type="evidence" value="ECO:0007669"/>
    <property type="project" value="InterPro"/>
</dbReference>
<dbReference type="PROSITE" id="PS50013">
    <property type="entry name" value="CHROMO_2"/>
    <property type="match status" value="1"/>
</dbReference>
<feature type="region of interest" description="Disordered" evidence="2">
    <location>
        <begin position="416"/>
        <end position="483"/>
    </location>
</feature>
<evidence type="ECO:0000256" key="1">
    <source>
        <dbReference type="ARBA" id="ARBA00023268"/>
    </source>
</evidence>
<dbReference type="PROSITE" id="PS50994">
    <property type="entry name" value="INTEGRASE"/>
    <property type="match status" value="1"/>
</dbReference>
<dbReference type="OrthoDB" id="6161384at2759"/>
<evidence type="ECO:0000313" key="5">
    <source>
        <dbReference type="EMBL" id="CAC5399810.1"/>
    </source>
</evidence>
<reference evidence="5 6" key="1">
    <citation type="submission" date="2020-06" db="EMBL/GenBank/DDBJ databases">
        <authorList>
            <person name="Li R."/>
            <person name="Bekaert M."/>
        </authorList>
    </citation>
    <scope>NUCLEOTIDE SEQUENCE [LARGE SCALE GENOMIC DNA]</scope>
    <source>
        <strain evidence="6">wild</strain>
    </source>
</reference>
<dbReference type="GO" id="GO:0003824">
    <property type="term" value="F:catalytic activity"/>
    <property type="evidence" value="ECO:0007669"/>
    <property type="project" value="UniProtKB-KW"/>
</dbReference>
<dbReference type="Gene3D" id="3.30.420.10">
    <property type="entry name" value="Ribonuclease H-like superfamily/Ribonuclease H"/>
    <property type="match status" value="1"/>
</dbReference>
<feature type="compositionally biased region" description="Basic and acidic residues" evidence="2">
    <location>
        <begin position="418"/>
        <end position="438"/>
    </location>
</feature>
<evidence type="ECO:0000256" key="2">
    <source>
        <dbReference type="SAM" id="MobiDB-lite"/>
    </source>
</evidence>
<feature type="compositionally biased region" description="Polar residues" evidence="2">
    <location>
        <begin position="448"/>
        <end position="468"/>
    </location>
</feature>
<evidence type="ECO:0000259" key="4">
    <source>
        <dbReference type="PROSITE" id="PS50994"/>
    </source>
</evidence>
<dbReference type="Gene3D" id="2.40.50.40">
    <property type="match status" value="1"/>
</dbReference>
<dbReference type="InterPro" id="IPR000953">
    <property type="entry name" value="Chromo/chromo_shadow_dom"/>
</dbReference>
<evidence type="ECO:0000259" key="3">
    <source>
        <dbReference type="PROSITE" id="PS50013"/>
    </source>
</evidence>
<keyword evidence="6" id="KW-1185">Reference proteome</keyword>
<dbReference type="Proteomes" id="UP000507470">
    <property type="component" value="Unassembled WGS sequence"/>
</dbReference>
<organism evidence="5 6">
    <name type="scientific">Mytilus coruscus</name>
    <name type="common">Sea mussel</name>
    <dbReference type="NCBI Taxonomy" id="42192"/>
    <lineage>
        <taxon>Eukaryota</taxon>
        <taxon>Metazoa</taxon>
        <taxon>Spiralia</taxon>
        <taxon>Lophotrochozoa</taxon>
        <taxon>Mollusca</taxon>
        <taxon>Bivalvia</taxon>
        <taxon>Autobranchia</taxon>
        <taxon>Pteriomorphia</taxon>
        <taxon>Mytilida</taxon>
        <taxon>Mytiloidea</taxon>
        <taxon>Mytilidae</taxon>
        <taxon>Mytilinae</taxon>
        <taxon>Mytilus</taxon>
    </lineage>
</organism>
<protein>
    <recommendedName>
        <fullName evidence="7">Chromo domain-containing protein</fullName>
    </recommendedName>
</protein>